<reference evidence="1" key="1">
    <citation type="submission" date="2022-04" db="EMBL/GenBank/DDBJ databases">
        <title>Genome of the entomopathogenic fungus Entomophthora muscae.</title>
        <authorList>
            <person name="Elya C."/>
            <person name="Lovett B.R."/>
            <person name="Lee E."/>
            <person name="Macias A.M."/>
            <person name="Hajek A.E."/>
            <person name="De Bivort B.L."/>
            <person name="Kasson M.T."/>
            <person name="De Fine Licht H.H."/>
            <person name="Stajich J.E."/>
        </authorList>
    </citation>
    <scope>NUCLEOTIDE SEQUENCE</scope>
    <source>
        <strain evidence="1">Berkeley</strain>
    </source>
</reference>
<sequence>MNTKSKNIIIHICSSQLPGTQQCVKYQGVDHQGVNFTTVALQEGHDSKLQPAAYYSRKFILPELNYPIYNKEMLAIVATKLPDLPDNVSYNTQGALNELPLDISNNMD</sequence>
<dbReference type="EMBL" id="QTSX02007425">
    <property type="protein sequence ID" value="KAJ9048361.1"/>
    <property type="molecule type" value="Genomic_DNA"/>
</dbReference>
<proteinExistence type="predicted"/>
<keyword evidence="2" id="KW-1185">Reference proteome</keyword>
<protein>
    <submittedName>
        <fullName evidence="1">Uncharacterized protein</fullName>
    </submittedName>
</protein>
<accession>A0ACC2RE34</accession>
<organism evidence="1 2">
    <name type="scientific">Entomophthora muscae</name>
    <dbReference type="NCBI Taxonomy" id="34485"/>
    <lineage>
        <taxon>Eukaryota</taxon>
        <taxon>Fungi</taxon>
        <taxon>Fungi incertae sedis</taxon>
        <taxon>Zoopagomycota</taxon>
        <taxon>Entomophthoromycotina</taxon>
        <taxon>Entomophthoromycetes</taxon>
        <taxon>Entomophthorales</taxon>
        <taxon>Entomophthoraceae</taxon>
        <taxon>Entomophthora</taxon>
    </lineage>
</organism>
<dbReference type="Proteomes" id="UP001165960">
    <property type="component" value="Unassembled WGS sequence"/>
</dbReference>
<evidence type="ECO:0000313" key="1">
    <source>
        <dbReference type="EMBL" id="KAJ9048361.1"/>
    </source>
</evidence>
<name>A0ACC2RE34_9FUNG</name>
<gene>
    <name evidence="1" type="ORF">DSO57_1035790</name>
</gene>
<comment type="caution">
    <text evidence="1">The sequence shown here is derived from an EMBL/GenBank/DDBJ whole genome shotgun (WGS) entry which is preliminary data.</text>
</comment>
<evidence type="ECO:0000313" key="2">
    <source>
        <dbReference type="Proteomes" id="UP001165960"/>
    </source>
</evidence>